<dbReference type="GO" id="GO:0044183">
    <property type="term" value="F:protein folding chaperone"/>
    <property type="evidence" value="ECO:0007669"/>
    <property type="project" value="TreeGrafter"/>
</dbReference>
<dbReference type="InterPro" id="IPR036611">
    <property type="entry name" value="Trigger_fac_ribosome-bd_sf"/>
</dbReference>
<evidence type="ECO:0000256" key="13">
    <source>
        <dbReference type="SAM" id="MobiDB-lite"/>
    </source>
</evidence>
<comment type="caution">
    <text evidence="15">The sequence shown here is derived from an EMBL/GenBank/DDBJ whole genome shotgun (WGS) entry which is preliminary data.</text>
</comment>
<dbReference type="InterPro" id="IPR027304">
    <property type="entry name" value="Trigger_fact/SurA_dom_sf"/>
</dbReference>
<feature type="region of interest" description="Disordered" evidence="13">
    <location>
        <begin position="431"/>
        <end position="486"/>
    </location>
</feature>
<dbReference type="Pfam" id="PF05697">
    <property type="entry name" value="Trigger_N"/>
    <property type="match status" value="1"/>
</dbReference>
<feature type="domain" description="PPIase FKBP-type" evidence="14">
    <location>
        <begin position="162"/>
        <end position="214"/>
    </location>
</feature>
<evidence type="ECO:0000256" key="9">
    <source>
        <dbReference type="ARBA" id="ARBA00023306"/>
    </source>
</evidence>
<dbReference type="STRING" id="1834516.BL253_30410"/>
<dbReference type="HAMAP" id="MF_00303">
    <property type="entry name" value="Trigger_factor_Tig"/>
    <property type="match status" value="1"/>
</dbReference>
<keyword evidence="7 11" id="KW-0143">Chaperone</keyword>
<evidence type="ECO:0000256" key="6">
    <source>
        <dbReference type="ARBA" id="ARBA00023110"/>
    </source>
</evidence>
<comment type="catalytic activity">
    <reaction evidence="1 11 12">
        <text>[protein]-peptidylproline (omega=180) = [protein]-peptidylproline (omega=0)</text>
        <dbReference type="Rhea" id="RHEA:16237"/>
        <dbReference type="Rhea" id="RHEA-COMP:10747"/>
        <dbReference type="Rhea" id="RHEA-COMP:10748"/>
        <dbReference type="ChEBI" id="CHEBI:83833"/>
        <dbReference type="ChEBI" id="CHEBI:83834"/>
        <dbReference type="EC" id="5.2.1.8"/>
    </reaction>
</comment>
<dbReference type="EC" id="5.2.1.8" evidence="3 11"/>
<dbReference type="SUPFAM" id="SSF102735">
    <property type="entry name" value="Trigger factor ribosome-binding domain"/>
    <property type="match status" value="1"/>
</dbReference>
<dbReference type="InterPro" id="IPR037041">
    <property type="entry name" value="Trigger_fac_C_sf"/>
</dbReference>
<evidence type="ECO:0000313" key="16">
    <source>
        <dbReference type="Proteomes" id="UP000188929"/>
    </source>
</evidence>
<evidence type="ECO:0000256" key="3">
    <source>
        <dbReference type="ARBA" id="ARBA00013194"/>
    </source>
</evidence>
<reference evidence="16" key="1">
    <citation type="submission" date="2016-10" db="EMBL/GenBank/DDBJ databases">
        <title>Frankia sp. NRRL B-16386 Genome sequencing.</title>
        <authorList>
            <person name="Ghodhbane-Gtari F."/>
            <person name="Swanson E."/>
            <person name="Gueddou A."/>
            <person name="Hezbri K."/>
            <person name="Ktari K."/>
            <person name="Nouioui I."/>
            <person name="Morris K."/>
            <person name="Simpson S."/>
            <person name="Abebe-Akele F."/>
            <person name="Thomas K."/>
            <person name="Gtari M."/>
            <person name="Tisa L.S."/>
        </authorList>
    </citation>
    <scope>NUCLEOTIDE SEQUENCE [LARGE SCALE GENOMIC DNA]</scope>
    <source>
        <strain evidence="16">NRRL B-16386</strain>
    </source>
</reference>
<dbReference type="GO" id="GO:0015031">
    <property type="term" value="P:protein transport"/>
    <property type="evidence" value="ECO:0007669"/>
    <property type="project" value="UniProtKB-UniRule"/>
</dbReference>
<evidence type="ECO:0000256" key="8">
    <source>
        <dbReference type="ARBA" id="ARBA00023235"/>
    </source>
</evidence>
<dbReference type="Proteomes" id="UP000188929">
    <property type="component" value="Unassembled WGS sequence"/>
</dbReference>
<gene>
    <name evidence="11" type="primary">tig</name>
    <name evidence="15" type="ORF">BL253_30410</name>
</gene>
<name>A0A1V2I3E1_9ACTN</name>
<dbReference type="InterPro" id="IPR008881">
    <property type="entry name" value="Trigger_fac_ribosome-bd_bac"/>
</dbReference>
<dbReference type="GO" id="GO:0003755">
    <property type="term" value="F:peptidyl-prolyl cis-trans isomerase activity"/>
    <property type="evidence" value="ECO:0007669"/>
    <property type="project" value="UniProtKB-UniRule"/>
</dbReference>
<organism evidence="15 16">
    <name type="scientific">Pseudofrankia asymbiotica</name>
    <dbReference type="NCBI Taxonomy" id="1834516"/>
    <lineage>
        <taxon>Bacteria</taxon>
        <taxon>Bacillati</taxon>
        <taxon>Actinomycetota</taxon>
        <taxon>Actinomycetes</taxon>
        <taxon>Frankiales</taxon>
        <taxon>Frankiaceae</taxon>
        <taxon>Pseudofrankia</taxon>
    </lineage>
</organism>
<comment type="function">
    <text evidence="11">Involved in protein export. Acts as a chaperone by maintaining the newly synthesized protein in an open conformation. Functions as a peptidyl-prolyl cis-trans isomerase.</text>
</comment>
<accession>A0A1V2I3E1</accession>
<keyword evidence="8 11" id="KW-0413">Isomerase</keyword>
<dbReference type="GO" id="GO:0051083">
    <property type="term" value="P:'de novo' cotranslational protein folding"/>
    <property type="evidence" value="ECO:0007669"/>
    <property type="project" value="TreeGrafter"/>
</dbReference>
<dbReference type="PANTHER" id="PTHR30560:SF3">
    <property type="entry name" value="TRIGGER FACTOR-LIKE PROTEIN TIG, CHLOROPLASTIC"/>
    <property type="match status" value="1"/>
</dbReference>
<evidence type="ECO:0000256" key="10">
    <source>
        <dbReference type="ARBA" id="ARBA00029986"/>
    </source>
</evidence>
<proteinExistence type="inferred from homology"/>
<dbReference type="InterPro" id="IPR008880">
    <property type="entry name" value="Trigger_fac_C"/>
</dbReference>
<keyword evidence="6 11" id="KW-0697">Rotamase</keyword>
<dbReference type="NCBIfam" id="TIGR00115">
    <property type="entry name" value="tig"/>
    <property type="match status" value="1"/>
</dbReference>
<sequence length="486" mass="53804">MKATKETLSPTRVKLTVEVPFDDLKPSLDATYKKLSRQIRVSGFRPGKVPPRILDQRLGREVILDEALQEALPSFYSQAVEAEDVDVLSRPEVDVTEFTEGSPIVFTAEVDIRPDVTLPETDSLKVTVDAVEVTDEQVDTQLDSMRERFAVLTPVERPVASGDYVSLDLSAVVDGEPVEDATATGMSYEVGSGNLIDGIDDAIIGAAEGDSRTFDTELLAGDKQGQTAQVTATVRGVKEKELPALDDDFATTASEFDTLDELKADVRERLEGTRKFEQVNQARERLLEQLIETVDVPVPDSVLATEIEAREHRLGHDLERFGVDRETYLKTLDQEPEEFDSQVRDSATKAIKSQFILDTVVRTESIGIDQGELMEQIMLLSQRMGVAPEQYAQQLASGNGSGLTALMSDIMRNKALLHLLRAATVVDGEDNPVTLELPEQPEPLDIDDHEGHDHEGHDHEGHDHEGHDHEGHDHDHDHDDHEGHNH</sequence>
<keyword evidence="5 11" id="KW-0132">Cell division</keyword>
<dbReference type="InterPro" id="IPR046357">
    <property type="entry name" value="PPIase_dom_sf"/>
</dbReference>
<evidence type="ECO:0000256" key="2">
    <source>
        <dbReference type="ARBA" id="ARBA00005464"/>
    </source>
</evidence>
<dbReference type="PANTHER" id="PTHR30560">
    <property type="entry name" value="TRIGGER FACTOR CHAPERONE AND PEPTIDYL-PROLYL CIS/TRANS ISOMERASE"/>
    <property type="match status" value="1"/>
</dbReference>
<evidence type="ECO:0000256" key="11">
    <source>
        <dbReference type="HAMAP-Rule" id="MF_00303"/>
    </source>
</evidence>
<dbReference type="Pfam" id="PF05698">
    <property type="entry name" value="Trigger_C"/>
    <property type="match status" value="1"/>
</dbReference>
<evidence type="ECO:0000256" key="5">
    <source>
        <dbReference type="ARBA" id="ARBA00022618"/>
    </source>
</evidence>
<dbReference type="InterPro" id="IPR001179">
    <property type="entry name" value="PPIase_FKBP_dom"/>
</dbReference>
<evidence type="ECO:0000256" key="4">
    <source>
        <dbReference type="ARBA" id="ARBA00016902"/>
    </source>
</evidence>
<dbReference type="GO" id="GO:0005737">
    <property type="term" value="C:cytoplasm"/>
    <property type="evidence" value="ECO:0007669"/>
    <property type="project" value="UniProtKB-SubCell"/>
</dbReference>
<dbReference type="PIRSF" id="PIRSF003095">
    <property type="entry name" value="Trigger_factor"/>
    <property type="match status" value="1"/>
</dbReference>
<comment type="domain">
    <text evidence="11">Consists of 3 domains; the N-terminus binds the ribosome, the middle domain has PPIase activity, while the C-terminus has intrinsic chaperone activity on its own.</text>
</comment>
<feature type="compositionally biased region" description="Basic and acidic residues" evidence="13">
    <location>
        <begin position="449"/>
        <end position="486"/>
    </location>
</feature>
<dbReference type="PROSITE" id="PS50059">
    <property type="entry name" value="FKBP_PPIASE"/>
    <property type="match status" value="1"/>
</dbReference>
<dbReference type="Gene3D" id="1.10.3120.10">
    <property type="entry name" value="Trigger factor, C-terminal domain"/>
    <property type="match status" value="1"/>
</dbReference>
<evidence type="ECO:0000313" key="15">
    <source>
        <dbReference type="EMBL" id="ONH24341.1"/>
    </source>
</evidence>
<comment type="similarity">
    <text evidence="2 11">Belongs to the FKBP-type PPIase family. Tig subfamily.</text>
</comment>
<comment type="subcellular location">
    <subcellularLocation>
        <location evidence="11">Cytoplasm</location>
    </subcellularLocation>
    <text evidence="11">About half TF is bound to the ribosome near the polypeptide exit tunnel while the other half is free in the cytoplasm.</text>
</comment>
<evidence type="ECO:0000256" key="12">
    <source>
        <dbReference type="PROSITE-ProRule" id="PRU00277"/>
    </source>
</evidence>
<dbReference type="InterPro" id="IPR005215">
    <property type="entry name" value="Trig_fac"/>
</dbReference>
<keyword evidence="11" id="KW-0963">Cytoplasm</keyword>
<evidence type="ECO:0000259" key="14">
    <source>
        <dbReference type="PROSITE" id="PS50059"/>
    </source>
</evidence>
<dbReference type="AlphaFoldDB" id="A0A1V2I3E1"/>
<dbReference type="GO" id="GO:0051301">
    <property type="term" value="P:cell division"/>
    <property type="evidence" value="ECO:0007669"/>
    <property type="project" value="UniProtKB-KW"/>
</dbReference>
<dbReference type="RefSeq" id="WP_076820835.1">
    <property type="nucleotide sequence ID" value="NZ_MOMC01000072.1"/>
</dbReference>
<dbReference type="OrthoDB" id="9767721at2"/>
<keyword evidence="9 11" id="KW-0131">Cell cycle</keyword>
<keyword evidence="16" id="KW-1185">Reference proteome</keyword>
<dbReference type="Gene3D" id="3.10.50.40">
    <property type="match status" value="1"/>
</dbReference>
<evidence type="ECO:0000256" key="1">
    <source>
        <dbReference type="ARBA" id="ARBA00000971"/>
    </source>
</evidence>
<evidence type="ECO:0000256" key="7">
    <source>
        <dbReference type="ARBA" id="ARBA00023186"/>
    </source>
</evidence>
<dbReference type="SUPFAM" id="SSF109998">
    <property type="entry name" value="Triger factor/SurA peptide-binding domain-like"/>
    <property type="match status" value="1"/>
</dbReference>
<dbReference type="EMBL" id="MOMC01000072">
    <property type="protein sequence ID" value="ONH24341.1"/>
    <property type="molecule type" value="Genomic_DNA"/>
</dbReference>
<dbReference type="Gene3D" id="3.30.70.1050">
    <property type="entry name" value="Trigger factor ribosome-binding domain"/>
    <property type="match status" value="1"/>
</dbReference>
<protein>
    <recommendedName>
        <fullName evidence="4 11">Trigger factor</fullName>
        <shortName evidence="11">TF</shortName>
        <ecNumber evidence="3 11">5.2.1.8</ecNumber>
    </recommendedName>
    <alternativeName>
        <fullName evidence="10 11">PPIase</fullName>
    </alternativeName>
</protein>
<dbReference type="SUPFAM" id="SSF54534">
    <property type="entry name" value="FKBP-like"/>
    <property type="match status" value="1"/>
</dbReference>
<dbReference type="GO" id="GO:0043022">
    <property type="term" value="F:ribosome binding"/>
    <property type="evidence" value="ECO:0007669"/>
    <property type="project" value="TreeGrafter"/>
</dbReference>
<dbReference type="GO" id="GO:0043335">
    <property type="term" value="P:protein unfolding"/>
    <property type="evidence" value="ECO:0007669"/>
    <property type="project" value="TreeGrafter"/>
</dbReference>